<comment type="caution">
    <text evidence="1">The sequence shown here is derived from an EMBL/GenBank/DDBJ whole genome shotgun (WGS) entry which is preliminary data.</text>
</comment>
<gene>
    <name evidence="1" type="ORF">PsorP6_000089</name>
</gene>
<organism evidence="1 2">
    <name type="scientific">Peronosclerospora sorghi</name>
    <dbReference type="NCBI Taxonomy" id="230839"/>
    <lineage>
        <taxon>Eukaryota</taxon>
        <taxon>Sar</taxon>
        <taxon>Stramenopiles</taxon>
        <taxon>Oomycota</taxon>
        <taxon>Peronosporomycetes</taxon>
        <taxon>Peronosporales</taxon>
        <taxon>Peronosporaceae</taxon>
        <taxon>Peronosclerospora</taxon>
    </lineage>
</organism>
<evidence type="ECO:0000313" key="1">
    <source>
        <dbReference type="EMBL" id="KAI9921221.1"/>
    </source>
</evidence>
<dbReference type="EMBL" id="CM047580">
    <property type="protein sequence ID" value="KAI9921221.1"/>
    <property type="molecule type" value="Genomic_DNA"/>
</dbReference>
<protein>
    <submittedName>
        <fullName evidence="1">Uncharacterized protein</fullName>
    </submittedName>
</protein>
<accession>A0ACC0WSE5</accession>
<evidence type="ECO:0000313" key="2">
    <source>
        <dbReference type="Proteomes" id="UP001163321"/>
    </source>
</evidence>
<proteinExistence type="predicted"/>
<keyword evidence="2" id="KW-1185">Reference proteome</keyword>
<dbReference type="Proteomes" id="UP001163321">
    <property type="component" value="Chromosome 1"/>
</dbReference>
<reference evidence="1 2" key="1">
    <citation type="journal article" date="2022" name="bioRxiv">
        <title>The genome of the oomycete Peronosclerospora sorghi, a cosmopolitan pathogen of maize and sorghum, is inflated with dispersed pseudogenes.</title>
        <authorList>
            <person name="Fletcher K."/>
            <person name="Martin F."/>
            <person name="Isakeit T."/>
            <person name="Cavanaugh K."/>
            <person name="Magill C."/>
            <person name="Michelmore R."/>
        </authorList>
    </citation>
    <scope>NUCLEOTIDE SEQUENCE [LARGE SCALE GENOMIC DNA]</scope>
    <source>
        <strain evidence="1">P6</strain>
    </source>
</reference>
<name>A0ACC0WSE5_9STRA</name>
<sequence length="59" mass="6927">MLPMNFYFLPSTSGFQTFDFFGRKKGRPKKCSEKGLGVSNMFLVFFTKKARIRPMQRIL</sequence>